<accession>A0A0M4MD99</accession>
<dbReference type="GeneID" id="26100417"/>
<protein>
    <submittedName>
        <fullName evidence="1">F16</fullName>
    </submittedName>
</protein>
<dbReference type="EMBL" id="KT595939">
    <property type="protein sequence ID" value="ALE14738.1"/>
    <property type="molecule type" value="Genomic_DNA"/>
</dbReference>
<dbReference type="KEGG" id="vg:26100417"/>
<proteinExistence type="predicted"/>
<sequence length="148" mass="17253">MKALFIGCLLFCVGTQSESERQARIDLLKTPLPAAEEALPLLCIKRFVWDVTWTENFFCEAVQSFERCTPPLTWRVLRLLQKLCYRETELILIPSRRIEVVGLLRKIVQKLCLDQIGQVIKQSTNHLQYVVFVCTGFDLSTCKCRRQW</sequence>
<keyword evidence="2" id="KW-1185">Reference proteome</keyword>
<dbReference type="Proteomes" id="UP000152314">
    <property type="component" value="Segment"/>
</dbReference>
<evidence type="ECO:0000313" key="1">
    <source>
        <dbReference type="EMBL" id="ALE14738.1"/>
    </source>
</evidence>
<name>A0A0M4MD99_9GAMA</name>
<dbReference type="RefSeq" id="YP_009173903.1">
    <property type="nucleotide sequence ID" value="NC_028099.1"/>
</dbReference>
<evidence type="ECO:0000313" key="2">
    <source>
        <dbReference type="Proteomes" id="UP000152314"/>
    </source>
</evidence>
<reference evidence="1 2" key="1">
    <citation type="journal article" date="2015" name="Genome Announc.">
        <title>First Complete Genome Sequence of Felis catus Gammaherpesvirus 1.</title>
        <authorList>
            <person name="Troyer R.M."/>
            <person name="Lee J.S."/>
            <person name="Vuyisich M."/>
            <person name="Chain P."/>
            <person name="Lo C.C."/>
            <person name="Kronmiller B."/>
            <person name="Bracha S."/>
            <person name="Avery A.C."/>
            <person name="VandeWoude S."/>
        </authorList>
    </citation>
    <scope>NUCLEOTIDE SEQUENCE [LARGE SCALE GENOMIC DNA]</scope>
    <source>
        <strain evidence="1">31286</strain>
    </source>
</reference>
<organism evidence="1 2">
    <name type="scientific">Felid gammaherpesvirus 1</name>
    <dbReference type="NCBI Taxonomy" id="2560468"/>
    <lineage>
        <taxon>Viruses</taxon>
        <taxon>Duplodnaviria</taxon>
        <taxon>Heunggongvirae</taxon>
        <taxon>Peploviricota</taxon>
        <taxon>Herviviricetes</taxon>
        <taxon>Herpesvirales</taxon>
        <taxon>Orthoherpesviridae</taxon>
        <taxon>Gammaherpesvirinae</taxon>
        <taxon>Percavirus</taxon>
        <taxon>Percavirus felidgamma1</taxon>
    </lineage>
</organism>